<reference evidence="5 6" key="1">
    <citation type="journal article" date="2011" name="J. Bacteriol.">
        <title>Complete genome sequence of Methanosaeta concilii, a specialist in aceticlastic methanogenesis.</title>
        <authorList>
            <person name="Barber R.D."/>
            <person name="Zhang L."/>
            <person name="Harnack M."/>
            <person name="Olson M.V."/>
            <person name="Kaul R."/>
            <person name="Ingram-Smith C."/>
            <person name="Smith K.S."/>
        </authorList>
    </citation>
    <scope>NUCLEOTIDE SEQUENCE [LARGE SCALE GENOMIC DNA]</scope>
    <source>
        <strain evidence="6">ATCC 5969 / DSM 3671 / JCM 10134 / NBRC 103675 / OCM 69 / GP-6</strain>
    </source>
</reference>
<dbReference type="AlphaFoldDB" id="F4BUE6"/>
<keyword evidence="3" id="KW-0269">Exonuclease</keyword>
<dbReference type="Gene3D" id="3.60.21.10">
    <property type="match status" value="1"/>
</dbReference>
<accession>F4BUE6</accession>
<sequence length="382" mass="43842">MKIVHMSDSHLGFSAYNKVDQYGRNIIEEKIYQGFEHAIDKIIKDIKPDAIVHAGDVFHHVRPRIRTLYVFKSAIEKLDKKKIPTIIISGNHDAPKSSSTTSPFSLFEGLEHIHVVHRNEYESIPIRDYVFHCIPFCLDNRAYLDEFSKIKPTGSDVLVMHGLIESLKDKRLRTVGEHELSDSFLKSYFSYIALGHYHNQAQIAENAWYSGSIEYFNFGESSDKKGILLVDLDTNNVEQIDLRPKYMIDHPAIDCTGFSTADLAEELLDLCNEEDIKDKIVRINLKNVSRAAFKSIDPSYRTRLGSSALFLKIRVEYYDDEENDNIQLDSTQLDEAFSRFLEEESQKNKISSEISKDVTTYGRDVMKRAISIHNLGRLHASE</sequence>
<dbReference type="Proteomes" id="UP000007807">
    <property type="component" value="Chromosome"/>
</dbReference>
<organism evidence="5 6">
    <name type="scientific">Methanothrix soehngenii (strain ATCC 5969 / DSM 3671 / JCM 10134 / NBRC 103675 / OCM 69 / GP-6)</name>
    <name type="common">Methanosaeta concilii</name>
    <dbReference type="NCBI Taxonomy" id="990316"/>
    <lineage>
        <taxon>Archaea</taxon>
        <taxon>Methanobacteriati</taxon>
        <taxon>Methanobacteriota</taxon>
        <taxon>Stenosarchaea group</taxon>
        <taxon>Methanomicrobia</taxon>
        <taxon>Methanotrichales</taxon>
        <taxon>Methanotrichaceae</taxon>
        <taxon>Methanothrix</taxon>
    </lineage>
</organism>
<dbReference type="InterPro" id="IPR041796">
    <property type="entry name" value="Mre11_N"/>
</dbReference>
<evidence type="ECO:0000256" key="2">
    <source>
        <dbReference type="ARBA" id="ARBA00022801"/>
    </source>
</evidence>
<dbReference type="KEGG" id="mcj:MCON_3241"/>
<dbReference type="InterPro" id="IPR004843">
    <property type="entry name" value="Calcineurin-like_PHP"/>
</dbReference>
<keyword evidence="1" id="KW-0540">Nuclease</keyword>
<feature type="domain" description="Calcineurin-like phosphoesterase" evidence="4">
    <location>
        <begin position="1"/>
        <end position="198"/>
    </location>
</feature>
<dbReference type="Pfam" id="PF00149">
    <property type="entry name" value="Metallophos"/>
    <property type="match status" value="1"/>
</dbReference>
<dbReference type="HOGENOM" id="CLU_026621_5_2_2"/>
<keyword evidence="6" id="KW-1185">Reference proteome</keyword>
<evidence type="ECO:0000313" key="6">
    <source>
        <dbReference type="Proteomes" id="UP000007807"/>
    </source>
</evidence>
<dbReference type="PANTHER" id="PTHR30337:SF0">
    <property type="entry name" value="NUCLEASE SBCCD SUBUNIT D"/>
    <property type="match status" value="1"/>
</dbReference>
<evidence type="ECO:0000256" key="3">
    <source>
        <dbReference type="ARBA" id="ARBA00022839"/>
    </source>
</evidence>
<keyword evidence="2" id="KW-0378">Hydrolase</keyword>
<dbReference type="GeneID" id="10462484"/>
<dbReference type="STRING" id="990316.MCON_3241"/>
<dbReference type="OrthoDB" id="11638at2157"/>
<proteinExistence type="predicted"/>
<dbReference type="InterPro" id="IPR029052">
    <property type="entry name" value="Metallo-depent_PP-like"/>
</dbReference>
<evidence type="ECO:0000313" key="5">
    <source>
        <dbReference type="EMBL" id="AEB69523.1"/>
    </source>
</evidence>
<dbReference type="SUPFAM" id="SSF56300">
    <property type="entry name" value="Metallo-dependent phosphatases"/>
    <property type="match status" value="1"/>
</dbReference>
<dbReference type="RefSeq" id="WP_013720541.1">
    <property type="nucleotide sequence ID" value="NC_015416.1"/>
</dbReference>
<dbReference type="InterPro" id="IPR050535">
    <property type="entry name" value="DNA_Repair-Maintenance_Comp"/>
</dbReference>
<evidence type="ECO:0000259" key="4">
    <source>
        <dbReference type="Pfam" id="PF00149"/>
    </source>
</evidence>
<dbReference type="CDD" id="cd00840">
    <property type="entry name" value="MPP_Mre11_N"/>
    <property type="match status" value="1"/>
</dbReference>
<dbReference type="EMBL" id="CP002565">
    <property type="protein sequence ID" value="AEB69523.1"/>
    <property type="molecule type" value="Genomic_DNA"/>
</dbReference>
<name>F4BUE6_METSG</name>
<dbReference type="InParanoid" id="F4BUE6"/>
<protein>
    <submittedName>
        <fullName evidence="5">Ser/Thr protein phosphatase family protein</fullName>
    </submittedName>
</protein>
<dbReference type="PANTHER" id="PTHR30337">
    <property type="entry name" value="COMPONENT OF ATP-DEPENDENT DSDNA EXONUCLEASE"/>
    <property type="match status" value="1"/>
</dbReference>
<gene>
    <name evidence="5" type="ordered locus">MCON_3241</name>
</gene>
<dbReference type="GO" id="GO:0004527">
    <property type="term" value="F:exonuclease activity"/>
    <property type="evidence" value="ECO:0007669"/>
    <property type="project" value="UniProtKB-KW"/>
</dbReference>
<evidence type="ECO:0000256" key="1">
    <source>
        <dbReference type="ARBA" id="ARBA00022722"/>
    </source>
</evidence>